<gene>
    <name evidence="1" type="ORF">METZ01_LOCUS127250</name>
</gene>
<dbReference type="EMBL" id="UINC01017838">
    <property type="protein sequence ID" value="SVA74396.1"/>
    <property type="molecule type" value="Genomic_DNA"/>
</dbReference>
<accession>A0A381YBD6</accession>
<evidence type="ECO:0000313" key="1">
    <source>
        <dbReference type="EMBL" id="SVA74396.1"/>
    </source>
</evidence>
<proteinExistence type="predicted"/>
<protein>
    <submittedName>
        <fullName evidence="1">Uncharacterized protein</fullName>
    </submittedName>
</protein>
<sequence>MGLLFLRRTPTIDERGGWLGSFDGQFEPIGTFRT</sequence>
<organism evidence="1">
    <name type="scientific">marine metagenome</name>
    <dbReference type="NCBI Taxonomy" id="408172"/>
    <lineage>
        <taxon>unclassified sequences</taxon>
        <taxon>metagenomes</taxon>
        <taxon>ecological metagenomes</taxon>
    </lineage>
</organism>
<dbReference type="AlphaFoldDB" id="A0A381YBD6"/>
<name>A0A381YBD6_9ZZZZ</name>
<reference evidence="1" key="1">
    <citation type="submission" date="2018-05" db="EMBL/GenBank/DDBJ databases">
        <authorList>
            <person name="Lanie J.A."/>
            <person name="Ng W.-L."/>
            <person name="Kazmierczak K.M."/>
            <person name="Andrzejewski T.M."/>
            <person name="Davidsen T.M."/>
            <person name="Wayne K.J."/>
            <person name="Tettelin H."/>
            <person name="Glass J.I."/>
            <person name="Rusch D."/>
            <person name="Podicherti R."/>
            <person name="Tsui H.-C.T."/>
            <person name="Winkler M.E."/>
        </authorList>
    </citation>
    <scope>NUCLEOTIDE SEQUENCE</scope>
</reference>